<feature type="compositionally biased region" description="Basic and acidic residues" evidence="6">
    <location>
        <begin position="736"/>
        <end position="748"/>
    </location>
</feature>
<feature type="compositionally biased region" description="Acidic residues" evidence="6">
    <location>
        <begin position="611"/>
        <end position="622"/>
    </location>
</feature>
<dbReference type="OrthoDB" id="2123594at2759"/>
<evidence type="ECO:0000256" key="2">
    <source>
        <dbReference type="ARBA" id="ARBA00004245"/>
    </source>
</evidence>
<feature type="region of interest" description="Disordered" evidence="6">
    <location>
        <begin position="417"/>
        <end position="556"/>
    </location>
</feature>
<evidence type="ECO:0000256" key="3">
    <source>
        <dbReference type="ARBA" id="ARBA00022490"/>
    </source>
</evidence>
<feature type="region of interest" description="Disordered" evidence="6">
    <location>
        <begin position="735"/>
        <end position="756"/>
    </location>
</feature>
<keyword evidence="8" id="KW-1185">Reference proteome</keyword>
<dbReference type="PROSITE" id="PS51665">
    <property type="entry name" value="ENKURIN"/>
    <property type="match status" value="1"/>
</dbReference>
<feature type="region of interest" description="Disordered" evidence="6">
    <location>
        <begin position="1"/>
        <end position="320"/>
    </location>
</feature>
<evidence type="ECO:0000256" key="1">
    <source>
        <dbReference type="ARBA" id="ARBA00004138"/>
    </source>
</evidence>
<feature type="compositionally biased region" description="Low complexity" evidence="6">
    <location>
        <begin position="508"/>
        <end position="519"/>
    </location>
</feature>
<feature type="compositionally biased region" description="Polar residues" evidence="6">
    <location>
        <begin position="136"/>
        <end position="154"/>
    </location>
</feature>
<proteinExistence type="predicted"/>
<evidence type="ECO:0000313" key="9">
    <source>
        <dbReference type="RefSeq" id="XP_034243044.1"/>
    </source>
</evidence>
<protein>
    <submittedName>
        <fullName evidence="9">Uncharacterized protein LOC117646293</fullName>
    </submittedName>
</protein>
<keyword evidence="3" id="KW-0963">Cytoplasm</keyword>
<evidence type="ECO:0000256" key="4">
    <source>
        <dbReference type="ARBA" id="ARBA00023212"/>
    </source>
</evidence>
<dbReference type="KEGG" id="tpal:117646293"/>
<feature type="region of interest" description="Disordered" evidence="6">
    <location>
        <begin position="883"/>
        <end position="913"/>
    </location>
</feature>
<feature type="domain" description="Enkurin" evidence="7">
    <location>
        <begin position="1403"/>
        <end position="1495"/>
    </location>
</feature>
<keyword evidence="5" id="KW-0966">Cell projection</keyword>
<feature type="compositionally biased region" description="Gly residues" evidence="6">
    <location>
        <begin position="75"/>
        <end position="88"/>
    </location>
</feature>
<dbReference type="InterPro" id="IPR027012">
    <property type="entry name" value="Enkurin_dom"/>
</dbReference>
<feature type="non-terminal residue" evidence="9">
    <location>
        <position position="1"/>
    </location>
</feature>
<feature type="region of interest" description="Disordered" evidence="6">
    <location>
        <begin position="1203"/>
        <end position="1233"/>
    </location>
</feature>
<evidence type="ECO:0000256" key="6">
    <source>
        <dbReference type="SAM" id="MobiDB-lite"/>
    </source>
</evidence>
<feature type="region of interest" description="Disordered" evidence="6">
    <location>
        <begin position="1110"/>
        <end position="1145"/>
    </location>
</feature>
<evidence type="ECO:0000313" key="8">
    <source>
        <dbReference type="Proteomes" id="UP000515158"/>
    </source>
</evidence>
<feature type="compositionally biased region" description="Low complexity" evidence="6">
    <location>
        <begin position="645"/>
        <end position="667"/>
    </location>
</feature>
<feature type="region of interest" description="Disordered" evidence="6">
    <location>
        <begin position="1320"/>
        <end position="1347"/>
    </location>
</feature>
<feature type="compositionally biased region" description="Polar residues" evidence="6">
    <location>
        <begin position="107"/>
        <end position="117"/>
    </location>
</feature>
<dbReference type="Pfam" id="PF13864">
    <property type="entry name" value="Enkurin"/>
    <property type="match status" value="1"/>
</dbReference>
<dbReference type="GeneID" id="117646293"/>
<dbReference type="GO" id="GO:0005516">
    <property type="term" value="F:calmodulin binding"/>
    <property type="evidence" value="ECO:0007669"/>
    <property type="project" value="TreeGrafter"/>
</dbReference>
<dbReference type="RefSeq" id="XP_034243044.1">
    <property type="nucleotide sequence ID" value="XM_034387153.1"/>
</dbReference>
<dbReference type="Proteomes" id="UP000515158">
    <property type="component" value="Unplaced"/>
</dbReference>
<feature type="compositionally biased region" description="Polar residues" evidence="6">
    <location>
        <begin position="467"/>
        <end position="500"/>
    </location>
</feature>
<evidence type="ECO:0000256" key="5">
    <source>
        <dbReference type="ARBA" id="ARBA00023273"/>
    </source>
</evidence>
<dbReference type="PANTHER" id="PTHR21490:SF0">
    <property type="entry name" value="ENKURIN"/>
    <property type="match status" value="1"/>
</dbReference>
<feature type="compositionally biased region" description="Low complexity" evidence="6">
    <location>
        <begin position="89"/>
        <end position="106"/>
    </location>
</feature>
<feature type="compositionally biased region" description="Basic and acidic residues" evidence="6">
    <location>
        <begin position="230"/>
        <end position="247"/>
    </location>
</feature>
<name>A0A6P8ZNW1_THRPL</name>
<feature type="region of interest" description="Disordered" evidence="6">
    <location>
        <begin position="999"/>
        <end position="1083"/>
    </location>
</feature>
<comment type="subcellular location">
    <subcellularLocation>
        <location evidence="1">Cell projection</location>
        <location evidence="1">Cilium</location>
    </subcellularLocation>
    <subcellularLocation>
        <location evidence="2">Cytoplasm</location>
        <location evidence="2">Cytoskeleton</location>
    </subcellularLocation>
</comment>
<gene>
    <name evidence="9" type="primary">LOC117646293</name>
</gene>
<feature type="compositionally biased region" description="Low complexity" evidence="6">
    <location>
        <begin position="1"/>
        <end position="29"/>
    </location>
</feature>
<feature type="compositionally biased region" description="Polar residues" evidence="6">
    <location>
        <begin position="187"/>
        <end position="197"/>
    </location>
</feature>
<dbReference type="InterPro" id="IPR052102">
    <property type="entry name" value="Enkurin_domain-protein"/>
</dbReference>
<dbReference type="GO" id="GO:0001669">
    <property type="term" value="C:acrosomal vesicle"/>
    <property type="evidence" value="ECO:0007669"/>
    <property type="project" value="TreeGrafter"/>
</dbReference>
<dbReference type="GO" id="GO:0005879">
    <property type="term" value="C:axonemal microtubule"/>
    <property type="evidence" value="ECO:0007669"/>
    <property type="project" value="TreeGrafter"/>
</dbReference>
<dbReference type="InParanoid" id="A0A6P8ZNW1"/>
<feature type="compositionally biased region" description="Basic and acidic residues" evidence="6">
    <location>
        <begin position="1322"/>
        <end position="1347"/>
    </location>
</feature>
<feature type="compositionally biased region" description="Low complexity" evidence="6">
    <location>
        <begin position="1110"/>
        <end position="1121"/>
    </location>
</feature>
<accession>A0A6P8ZNW1</accession>
<feature type="compositionally biased region" description="Low complexity" evidence="6">
    <location>
        <begin position="1030"/>
        <end position="1057"/>
    </location>
</feature>
<feature type="region of interest" description="Disordered" evidence="6">
    <location>
        <begin position="611"/>
        <end position="707"/>
    </location>
</feature>
<dbReference type="PANTHER" id="PTHR21490">
    <property type="entry name" value="ENKURIN-RELATED"/>
    <property type="match status" value="1"/>
</dbReference>
<sequence length="1505" mass="160045">PGSASSIKDSNSSFASSKNSGSKSTSSGRSGRRRHHRHELPAFPASVHPVEPPNLRRKIRVGKDRSPSWRMQILYGGGGASQGQGGAASGASSATSVRTSTADASSNARSSDVSPSASVPGRPLATIDSEPVMQMVSKTASRTASRTASGTDFKTASRVTSRAASKRASRTASGTELRMFSKKASEQDLSAETATDSSESKKATARPSREQLGALAEEAPTVLGVLGDEGAGRADSPERKKATEWPSREQLAAPADEATTEKAAADEAPAVLGEENPASPPWEVPAHVLENLPSPPSELPGEEETPPDARTYDVPVDYPYGLPEDYPYDYPSDYPYDPADYPYDFPTNIPAGVAADAPVDFRADVPVDFRAEIPVEFRAEIPVEFRAEIPVEFQAKIPIEFRADIPVEFRAGRVYPVASPEWRRAQGASEDSPTQPPGTSEDSPTQPPGTSEDSPTQPPAILKIHQDSPTQPLETSEGPSVQPPESTQDSSAQPSETTKGSRARPPEASSLATADSDAAGTPDNEGVDDSESVALVPHSRASGAARTPTPPASLWRGAARNAVRDIADYRAAAKLKYEQAKKVQQGRGKGGAVPADLKSLRDLLRHSFQDGLDEDAANDDASDDARAGVSLHDAPGVHKSEDIGEGASCASSPSSSSPALLESLGSPDDAIRSVLDGETDSATPDSSSDSSGRSVRREDTFESDEGLIIKIEHDEAAANEAAANEVEHKRCLQGHEQYREQDDDRDASTIRSQRNSADAVSSAMVAAFVQVAAAMSGAMGAAMAATMEEMNTNASPLAAAAADPPPVMPAACPATVGNMGVSAHSAMTRNLPARNQNWTEAASDMQRCVDDTPWTAIRPAPRAAAPQRSRAAPHHSLRMCVPVGQGGQGAAEGPASAIPQRRSSADRASSRQRAAYLQVPGAIEEDAAVSGAVAEDVAKASVDAAAQETAATVTATTTATDTAAADDSAATVAGSGAADAVAVEAAIAAVAAEVFSDDGPAGAQESVASSASRGRTQVVDDGSVKSAGGSPRVRSPVRSLARSRSPSSHSPKHSLTSQTHRSAASARSVRTNMEIHATKDKPQPLRRSIVCGVSGRGRTVPVVYLGPGPHSAEAAAATPALPRTPSPQRQPDPDPRRSPTSSCAANSVVFPTSIVDTRSLIAELEGASSWHIQDARQPRNVRAWNSSPKTSPTLISRAGVSLLDDPVDAPSRRASPRTPPSRADSPGTSATMSTINISDHNETIYNLVRRPMPTEDRLPKYQSKFHYLVRHEFYKPKRDHQTFGYPEVPVDPPNNFLKKNAYYTLRPKVDKHPDYPTVLGRPDARPKAPAHHVYDEARGRQAARGEPKDYSKINIQNAVRAVPRQPPAKAVDTRRGSSLLLETSGLEPKYIFKKDYGRVPEYLCRRLQQEEEARLEEERERQNVKPLLRHISEEERTSLVSGLKQNWQELQTMFQGLPMLIDTIPKMKRKEALETELRQLEKDIAIVERNPVIFVDEGAGDACTV</sequence>
<reference evidence="9" key="1">
    <citation type="submission" date="2025-08" db="UniProtKB">
        <authorList>
            <consortium name="RefSeq"/>
        </authorList>
    </citation>
    <scope>IDENTIFICATION</scope>
    <source>
        <tissue evidence="9">Total insect</tissue>
    </source>
</reference>
<keyword evidence="4" id="KW-0206">Cytoskeleton</keyword>
<evidence type="ECO:0000259" key="7">
    <source>
        <dbReference type="PROSITE" id="PS51665"/>
    </source>
</evidence>
<organism evidence="9">
    <name type="scientific">Thrips palmi</name>
    <name type="common">Melon thrips</name>
    <dbReference type="NCBI Taxonomy" id="161013"/>
    <lineage>
        <taxon>Eukaryota</taxon>
        <taxon>Metazoa</taxon>
        <taxon>Ecdysozoa</taxon>
        <taxon>Arthropoda</taxon>
        <taxon>Hexapoda</taxon>
        <taxon>Insecta</taxon>
        <taxon>Pterygota</taxon>
        <taxon>Neoptera</taxon>
        <taxon>Paraneoptera</taxon>
        <taxon>Thysanoptera</taxon>
        <taxon>Terebrantia</taxon>
        <taxon>Thripoidea</taxon>
        <taxon>Thripidae</taxon>
        <taxon>Thrips</taxon>
    </lineage>
</organism>
<feature type="compositionally biased region" description="Polar residues" evidence="6">
    <location>
        <begin position="429"/>
        <end position="455"/>
    </location>
</feature>
<feature type="compositionally biased region" description="Polar residues" evidence="6">
    <location>
        <begin position="1006"/>
        <end position="1015"/>
    </location>
</feature>
<feature type="compositionally biased region" description="Low complexity" evidence="6">
    <location>
        <begin position="680"/>
        <end position="693"/>
    </location>
</feature>